<feature type="compositionally biased region" description="Acidic residues" evidence="1">
    <location>
        <begin position="547"/>
        <end position="563"/>
    </location>
</feature>
<evidence type="ECO:0000313" key="3">
    <source>
        <dbReference type="Proteomes" id="UP000812966"/>
    </source>
</evidence>
<comment type="caution">
    <text evidence="2">The sequence shown here is derived from an EMBL/GenBank/DDBJ whole genome shotgun (WGS) entry which is preliminary data.</text>
</comment>
<feature type="compositionally biased region" description="Polar residues" evidence="1">
    <location>
        <begin position="490"/>
        <end position="503"/>
    </location>
</feature>
<dbReference type="EMBL" id="JABELV010000190">
    <property type="protein sequence ID" value="KAG7528332.1"/>
    <property type="molecule type" value="Genomic_DNA"/>
</dbReference>
<protein>
    <submittedName>
        <fullName evidence="2">Uncharacterized protein</fullName>
    </submittedName>
</protein>
<name>A0A8K0NQN1_9TREE</name>
<evidence type="ECO:0000256" key="1">
    <source>
        <dbReference type="SAM" id="MobiDB-lite"/>
    </source>
</evidence>
<keyword evidence="3" id="KW-1185">Reference proteome</keyword>
<proteinExistence type="predicted"/>
<feature type="region of interest" description="Disordered" evidence="1">
    <location>
        <begin position="472"/>
        <end position="619"/>
    </location>
</feature>
<evidence type="ECO:0000313" key="2">
    <source>
        <dbReference type="EMBL" id="KAG7528332.1"/>
    </source>
</evidence>
<feature type="compositionally biased region" description="Low complexity" evidence="1">
    <location>
        <begin position="504"/>
        <end position="521"/>
    </location>
</feature>
<organism evidence="2 3">
    <name type="scientific">Filobasidium floriforme</name>
    <dbReference type="NCBI Taxonomy" id="5210"/>
    <lineage>
        <taxon>Eukaryota</taxon>
        <taxon>Fungi</taxon>
        <taxon>Dikarya</taxon>
        <taxon>Basidiomycota</taxon>
        <taxon>Agaricomycotina</taxon>
        <taxon>Tremellomycetes</taxon>
        <taxon>Filobasidiales</taxon>
        <taxon>Filobasidiaceae</taxon>
        <taxon>Filobasidium</taxon>
    </lineage>
</organism>
<reference evidence="2" key="1">
    <citation type="submission" date="2020-04" db="EMBL/GenBank/DDBJ databases">
        <title>Analysis of mating type loci in Filobasidium floriforme.</title>
        <authorList>
            <person name="Nowrousian M."/>
        </authorList>
    </citation>
    <scope>NUCLEOTIDE SEQUENCE</scope>
    <source>
        <strain evidence="2">CBS 6242</strain>
    </source>
</reference>
<dbReference type="Proteomes" id="UP000812966">
    <property type="component" value="Unassembled WGS sequence"/>
</dbReference>
<sequence>MVVFTPPIGEHLVVHLSSSTPSSHIKSIDIQFRARDVDRKLQPGDRVEVWTDAPDQEGKRVEGGWRAVTFEVEGEVGGVEKGTAFEDEQEEDIRVFQLPTLVLPLDPSRTDSTSSQVQVDTTNNLVARISLPYPHSASDPNLDFEYTFRIVYPDGKMWWLGGLGANGTVKFQFGGGEDGAETDVWKRWKGRGTLQDGTIAAIPRFSVEQPSQADQDSGTAYSLAVLYQEEPRATDTGFYKFSPFEAGSKQGQARESVLLLPRTQGQTFDITHDSEGEYRIVPLSQIGTSSVDDDGSPYVVYKGQGTVHGQEVLVFGLEKDDENEGSSLAAGAGKVYVFSRMPAVTEVEGKVHRVKVDSASLGIEQGRGKSRKTALWDRKSRRSVFLPGSTSVSENKTEIVLELAQDEHSLTALSVMERVVMHPFGDHNIDNKEKVRPGVLGCVEPVSGLEWVPSVEREEEEDFEEVVLVPFDQDDDDKEDGAGAGANGLVTMSQDGSTWATLGSSDRSMPRSRSASASVSADVGEAGVKGRMEEEGLLSPRTVDLHEVEDDHEEVDGVEAEDGKDDHASTSQARAAVETDTDTDESETSTFDKAQPAPAISDDPVADQDLPVTKRNPDPDFKPFSWIAIMLRNLWMRTLGGFFRWIVVRFKGNQIEKEGDGGEGARITEPEEVDEETPLLGKNRSAGSSDHEEEEQEEVVSTPVPRADEDETRTSEQQPVSLLDLPEAPPINKPSIAPQDIAPIRPAQPPVYKVITRTRTRLVKEPGYMKLVSGKTGRITLLTDLEETLSIIHRTGAVGGSSEDVKLDFEIVRADEKEGRALTVVKVDTAGLPDPFELRISQNENAAA</sequence>
<accession>A0A8K0NQN1</accession>
<dbReference type="AlphaFoldDB" id="A0A8K0NQN1"/>
<feature type="region of interest" description="Disordered" evidence="1">
    <location>
        <begin position="656"/>
        <end position="743"/>
    </location>
</feature>
<gene>
    <name evidence="2" type="ORF">FFLO_06243</name>
</gene>